<proteinExistence type="predicted"/>
<dbReference type="KEGG" id="bsed:DN745_11935"/>
<evidence type="ECO:0000313" key="1">
    <source>
        <dbReference type="EMBL" id="AWV90010.1"/>
    </source>
</evidence>
<name>A0A2Z4FME8_9DELT</name>
<gene>
    <name evidence="1" type="ORF">DN745_11935</name>
</gene>
<organism evidence="1 2">
    <name type="scientific">Bradymonas sediminis</name>
    <dbReference type="NCBI Taxonomy" id="1548548"/>
    <lineage>
        <taxon>Bacteria</taxon>
        <taxon>Deltaproteobacteria</taxon>
        <taxon>Bradymonadales</taxon>
        <taxon>Bradymonadaceae</taxon>
        <taxon>Bradymonas</taxon>
    </lineage>
</organism>
<sequence>MKAVFGERKAKIFTLGLTRSGRLAAAVERLIFMFLALTVCGSIFFLPDYIGRYRAEEPVTGLLFGVLLLSVLFMSLVAAGLRYFRNDLWVLDVEERALIYQAKQIFGRGVQQSGIEFEQIERFLVDIKPAPRESRLIVQLHDGGGERMLVTRVGGESIAQLAEALGPFLRKHKINAAIETAQPD</sequence>
<protein>
    <submittedName>
        <fullName evidence="1">Uncharacterized protein</fullName>
    </submittedName>
</protein>
<evidence type="ECO:0000313" key="2">
    <source>
        <dbReference type="Proteomes" id="UP000249799"/>
    </source>
</evidence>
<reference evidence="1 2" key="1">
    <citation type="submission" date="2018-06" db="EMBL/GenBank/DDBJ databases">
        <title>Lujinxingia sediminis gen. nov. sp. nov., a new facultative anaerobic member of the class Deltaproteobacteria, and proposal of Lujinxingaceae fam. nov.</title>
        <authorList>
            <person name="Guo L.-Y."/>
            <person name="Li C.-M."/>
            <person name="Wang S."/>
            <person name="Du Z.-J."/>
        </authorList>
    </citation>
    <scope>NUCLEOTIDE SEQUENCE [LARGE SCALE GENOMIC DNA]</scope>
    <source>
        <strain evidence="1 2">FA350</strain>
    </source>
</reference>
<dbReference type="EMBL" id="CP030032">
    <property type="protein sequence ID" value="AWV90010.1"/>
    <property type="molecule type" value="Genomic_DNA"/>
</dbReference>
<dbReference type="RefSeq" id="WP_111335140.1">
    <property type="nucleotide sequence ID" value="NZ_CP030032.1"/>
</dbReference>
<dbReference type="Proteomes" id="UP000249799">
    <property type="component" value="Chromosome"/>
</dbReference>
<accession>A0A2Z4FME8</accession>
<dbReference type="OrthoDB" id="5511223at2"/>
<keyword evidence="2" id="KW-1185">Reference proteome</keyword>
<dbReference type="AlphaFoldDB" id="A0A2Z4FME8"/>